<evidence type="ECO:0000313" key="2">
    <source>
        <dbReference type="Proteomes" id="UP000245618"/>
    </source>
</evidence>
<evidence type="ECO:0000313" key="1">
    <source>
        <dbReference type="EMBL" id="PWA11615.1"/>
    </source>
</evidence>
<sequence>MKKIYTLTFLSLSFNLFSQDKNFLQNGEIISSKIIEVSPKEVKYNKFNNIEGPLYIEKKGNISKIEFENGNIEKLDLIIESNDVSIEETKAFIIENINIYGFEEDSYSHPYKAVFEGDFLRLIEMNKKRTKQKNSGILFDFSNVYKFQKVSKRSDDKAFINIFVSIQESKRRNTWDKHKLVMLVKGHEKAESILKALIHYNKLLSPQKMVEDKF</sequence>
<dbReference type="OrthoDB" id="1427164at2"/>
<proteinExistence type="predicted"/>
<dbReference type="Proteomes" id="UP000245618">
    <property type="component" value="Unassembled WGS sequence"/>
</dbReference>
<accession>A0A2U1K2Y9</accession>
<dbReference type="RefSeq" id="WP_116760072.1">
    <property type="nucleotide sequence ID" value="NZ_QCZH01000001.1"/>
</dbReference>
<gene>
    <name evidence="1" type="ORF">DB891_02065</name>
</gene>
<dbReference type="AlphaFoldDB" id="A0A2U1K2Y9"/>
<protein>
    <submittedName>
        <fullName evidence="1">Uncharacterized protein</fullName>
    </submittedName>
</protein>
<name>A0A2U1K2Y9_9FLAO</name>
<dbReference type="EMBL" id="QCZH01000001">
    <property type="protein sequence ID" value="PWA11615.1"/>
    <property type="molecule type" value="Genomic_DNA"/>
</dbReference>
<reference evidence="1 2" key="1">
    <citation type="submission" date="2018-04" db="EMBL/GenBank/DDBJ databases">
        <title>Flavobacterium sp. nov., isolated from glacier ice.</title>
        <authorList>
            <person name="Liu Q."/>
            <person name="Xin Y.-H."/>
        </authorList>
    </citation>
    <scope>NUCLEOTIDE SEQUENCE [LARGE SCALE GENOMIC DNA]</scope>
    <source>
        <strain evidence="1 2">LB2P30</strain>
    </source>
</reference>
<keyword evidence="2" id="KW-1185">Reference proteome</keyword>
<organism evidence="1 2">
    <name type="scientific">Flavobacterium laiguense</name>
    <dbReference type="NCBI Taxonomy" id="2169409"/>
    <lineage>
        <taxon>Bacteria</taxon>
        <taxon>Pseudomonadati</taxon>
        <taxon>Bacteroidota</taxon>
        <taxon>Flavobacteriia</taxon>
        <taxon>Flavobacteriales</taxon>
        <taxon>Flavobacteriaceae</taxon>
        <taxon>Flavobacterium</taxon>
    </lineage>
</organism>
<comment type="caution">
    <text evidence="1">The sequence shown here is derived from an EMBL/GenBank/DDBJ whole genome shotgun (WGS) entry which is preliminary data.</text>
</comment>